<evidence type="ECO:0000259" key="1">
    <source>
        <dbReference type="Pfam" id="PF03374"/>
    </source>
</evidence>
<evidence type="ECO:0000313" key="2">
    <source>
        <dbReference type="EMBL" id="AZU99109.1"/>
    </source>
</evidence>
<dbReference type="Proteomes" id="UP000288674">
    <property type="component" value="Segment"/>
</dbReference>
<sequence length="280" mass="33090">MAQVFGKHHKNVMVAIKNLLTELHDLGDKEGMLNFKPTQYTQTQNGQVYNKYNLTKDGLTMLVMGFTGKEALKFKTMYIKEFNKMEQELKNRDLNSYMIDDPIARAERWIKEQQEKQLLLVQNKELSEKIIEAKPKLEMYDAWLDVDGHCSIGEFARRVGLGRNTMFEKLRQMKILMNKGVNKNMPYQRFMKYFKIIDSMKGDKAYRVTVLNKEGCVWLHKKLQQEKEKLEPLKEKYDDNLEVTYNNNAEITQIEVGNKPTEWVKQPEEDDYVKDQKIDL</sequence>
<dbReference type="NCBIfam" id="TIGR02681">
    <property type="entry name" value="phage_pRha"/>
    <property type="match status" value="1"/>
</dbReference>
<organism evidence="2 3">
    <name type="scientific">Bacillus phage pW4</name>
    <dbReference type="NCBI Taxonomy" id="2500560"/>
    <lineage>
        <taxon>Viruses</taxon>
        <taxon>Duplodnaviria</taxon>
        <taxon>Heunggongvirae</taxon>
        <taxon>Uroviricota</taxon>
        <taxon>Caudoviricetes</taxon>
        <taxon>Sejongvirinae</taxon>
        <taxon>Yihwangvirus</taxon>
        <taxon>Yihwangvirus pW4</taxon>
    </lineage>
</organism>
<feature type="domain" description="Antirepressor protein C-terminal" evidence="1">
    <location>
        <begin position="128"/>
        <end position="225"/>
    </location>
</feature>
<dbReference type="InterPro" id="IPR014054">
    <property type="entry name" value="Phage_regulatory_Rha"/>
</dbReference>
<reference evidence="2 3" key="1">
    <citation type="submission" date="2018-12" db="EMBL/GenBank/DDBJ databases">
        <title>Characterization of novel siphovirus infecting Emetic Bacillus cereus.</title>
        <authorList>
            <person name="Hu X."/>
            <person name="Wan X."/>
            <person name="Geng P."/>
            <person name="Yuan Z."/>
        </authorList>
    </citation>
    <scope>NUCLEOTIDE SEQUENCE [LARGE SCALE GENOMIC DNA]</scope>
</reference>
<dbReference type="InterPro" id="IPR005039">
    <property type="entry name" value="Ant_C"/>
</dbReference>
<dbReference type="Pfam" id="PF03374">
    <property type="entry name" value="ANT"/>
    <property type="match status" value="1"/>
</dbReference>
<protein>
    <submittedName>
        <fullName evidence="2">Protein KilA</fullName>
    </submittedName>
</protein>
<evidence type="ECO:0000313" key="3">
    <source>
        <dbReference type="Proteomes" id="UP000288674"/>
    </source>
</evidence>
<dbReference type="Pfam" id="PF09669">
    <property type="entry name" value="Phage_pRha"/>
    <property type="match status" value="1"/>
</dbReference>
<accession>A0A3T0II53</accession>
<dbReference type="GO" id="GO:0003677">
    <property type="term" value="F:DNA binding"/>
    <property type="evidence" value="ECO:0007669"/>
    <property type="project" value="InterPro"/>
</dbReference>
<gene>
    <name evidence="2" type="ORF">pW4_94</name>
</gene>
<name>A0A3T0II53_9CAUD</name>
<keyword evidence="3" id="KW-1185">Reference proteome</keyword>
<dbReference type="EMBL" id="MK288022">
    <property type="protein sequence ID" value="AZU99109.1"/>
    <property type="molecule type" value="Genomic_DNA"/>
</dbReference>
<proteinExistence type="predicted"/>